<organism evidence="2 3">
    <name type="scientific">Canna indica</name>
    <name type="common">Indian-shot</name>
    <dbReference type="NCBI Taxonomy" id="4628"/>
    <lineage>
        <taxon>Eukaryota</taxon>
        <taxon>Viridiplantae</taxon>
        <taxon>Streptophyta</taxon>
        <taxon>Embryophyta</taxon>
        <taxon>Tracheophyta</taxon>
        <taxon>Spermatophyta</taxon>
        <taxon>Magnoliopsida</taxon>
        <taxon>Liliopsida</taxon>
        <taxon>Zingiberales</taxon>
        <taxon>Cannaceae</taxon>
        <taxon>Canna</taxon>
    </lineage>
</organism>
<feature type="transmembrane region" description="Helical" evidence="1">
    <location>
        <begin position="21"/>
        <end position="37"/>
    </location>
</feature>
<accession>A0AAQ3K5R8</accession>
<gene>
    <name evidence="2" type="ORF">Cni_G09922</name>
</gene>
<dbReference type="AlphaFoldDB" id="A0AAQ3K5R8"/>
<keyword evidence="1" id="KW-0812">Transmembrane</keyword>
<protein>
    <submittedName>
        <fullName evidence="2">Uncharacterized protein</fullName>
    </submittedName>
</protein>
<sequence>MNTRRTVSSCRKMTLAKILKLLMLHSLTMVLALAWLHKHFDQQFQVLLQRFIENEPFEKGTRVEVYAHGRSSLSKLLQVPNFLVIDKKENVEYLDEPVLATDPLKIMEDSILTFHLFVKMDKKKAGGFFRAHSPRSSLQQVQASLEKVPYIMENNIVWKMTIVGTYSSA</sequence>
<dbReference type="Proteomes" id="UP001327560">
    <property type="component" value="Chromosome 3"/>
</dbReference>
<dbReference type="InterPro" id="IPR012870">
    <property type="entry name" value="DUF1666"/>
</dbReference>
<dbReference type="Pfam" id="PF07891">
    <property type="entry name" value="DUF1666"/>
    <property type="match status" value="1"/>
</dbReference>
<reference evidence="2 3" key="1">
    <citation type="submission" date="2023-10" db="EMBL/GenBank/DDBJ databases">
        <title>Chromosome-scale genome assembly provides insights into flower coloration mechanisms of Canna indica.</title>
        <authorList>
            <person name="Li C."/>
        </authorList>
    </citation>
    <scope>NUCLEOTIDE SEQUENCE [LARGE SCALE GENOMIC DNA]</scope>
    <source>
        <tissue evidence="2">Flower</tissue>
    </source>
</reference>
<proteinExistence type="predicted"/>
<evidence type="ECO:0000313" key="3">
    <source>
        <dbReference type="Proteomes" id="UP001327560"/>
    </source>
</evidence>
<keyword evidence="1" id="KW-0472">Membrane</keyword>
<dbReference type="PANTHER" id="PTHR46702">
    <property type="entry name" value="DNA LIGASE (DUF1666)-RELATED"/>
    <property type="match status" value="1"/>
</dbReference>
<dbReference type="EMBL" id="CP136892">
    <property type="protein sequence ID" value="WOL01208.1"/>
    <property type="molecule type" value="Genomic_DNA"/>
</dbReference>
<keyword evidence="3" id="KW-1185">Reference proteome</keyword>
<dbReference type="PANTHER" id="PTHR46702:SF1">
    <property type="entry name" value="DUF1666 FAMILY PROTEIN (DUF1666)"/>
    <property type="match status" value="1"/>
</dbReference>
<evidence type="ECO:0000256" key="1">
    <source>
        <dbReference type="SAM" id="Phobius"/>
    </source>
</evidence>
<name>A0AAQ3K5R8_9LILI</name>
<keyword evidence="1" id="KW-1133">Transmembrane helix</keyword>
<evidence type="ECO:0000313" key="2">
    <source>
        <dbReference type="EMBL" id="WOL01208.1"/>
    </source>
</evidence>